<keyword evidence="3" id="KW-1185">Reference proteome</keyword>
<reference evidence="2 3" key="1">
    <citation type="journal article" date="2018" name="Nat. Ecol. Evol.">
        <title>Pezizomycetes genomes reveal the molecular basis of ectomycorrhizal truffle lifestyle.</title>
        <authorList>
            <person name="Murat C."/>
            <person name="Payen T."/>
            <person name="Noel B."/>
            <person name="Kuo A."/>
            <person name="Morin E."/>
            <person name="Chen J."/>
            <person name="Kohler A."/>
            <person name="Krizsan K."/>
            <person name="Balestrini R."/>
            <person name="Da Silva C."/>
            <person name="Montanini B."/>
            <person name="Hainaut M."/>
            <person name="Levati E."/>
            <person name="Barry K.W."/>
            <person name="Belfiori B."/>
            <person name="Cichocki N."/>
            <person name="Clum A."/>
            <person name="Dockter R.B."/>
            <person name="Fauchery L."/>
            <person name="Guy J."/>
            <person name="Iotti M."/>
            <person name="Le Tacon F."/>
            <person name="Lindquist E.A."/>
            <person name="Lipzen A."/>
            <person name="Malagnac F."/>
            <person name="Mello A."/>
            <person name="Molinier V."/>
            <person name="Miyauchi S."/>
            <person name="Poulain J."/>
            <person name="Riccioni C."/>
            <person name="Rubini A."/>
            <person name="Sitrit Y."/>
            <person name="Splivallo R."/>
            <person name="Traeger S."/>
            <person name="Wang M."/>
            <person name="Zifcakova L."/>
            <person name="Wipf D."/>
            <person name="Zambonelli A."/>
            <person name="Paolocci F."/>
            <person name="Nowrousian M."/>
            <person name="Ottonello S."/>
            <person name="Baldrian P."/>
            <person name="Spatafora J.W."/>
            <person name="Henrissat B."/>
            <person name="Nagy L.G."/>
            <person name="Aury J.M."/>
            <person name="Wincker P."/>
            <person name="Grigoriev I.V."/>
            <person name="Bonfante P."/>
            <person name="Martin F.M."/>
        </authorList>
    </citation>
    <scope>NUCLEOTIDE SEQUENCE [LARGE SCALE GENOMIC DNA]</scope>
    <source>
        <strain evidence="2 3">ATCC MYA-4762</strain>
    </source>
</reference>
<proteinExistence type="predicted"/>
<dbReference type="EMBL" id="ML121660">
    <property type="protein sequence ID" value="RPB18228.1"/>
    <property type="molecule type" value="Genomic_DNA"/>
</dbReference>
<evidence type="ECO:0000313" key="3">
    <source>
        <dbReference type="Proteomes" id="UP000267821"/>
    </source>
</evidence>
<organism evidence="2 3">
    <name type="scientific">Terfezia boudieri ATCC MYA-4762</name>
    <dbReference type="NCBI Taxonomy" id="1051890"/>
    <lineage>
        <taxon>Eukaryota</taxon>
        <taxon>Fungi</taxon>
        <taxon>Dikarya</taxon>
        <taxon>Ascomycota</taxon>
        <taxon>Pezizomycotina</taxon>
        <taxon>Pezizomycetes</taxon>
        <taxon>Pezizales</taxon>
        <taxon>Pezizaceae</taxon>
        <taxon>Terfezia</taxon>
    </lineage>
</organism>
<feature type="compositionally biased region" description="Basic and acidic residues" evidence="1">
    <location>
        <begin position="83"/>
        <end position="93"/>
    </location>
</feature>
<evidence type="ECO:0000256" key="1">
    <source>
        <dbReference type="SAM" id="MobiDB-lite"/>
    </source>
</evidence>
<dbReference type="Proteomes" id="UP000267821">
    <property type="component" value="Unassembled WGS sequence"/>
</dbReference>
<dbReference type="InParanoid" id="A0A3N4L917"/>
<evidence type="ECO:0000313" key="2">
    <source>
        <dbReference type="EMBL" id="RPB18228.1"/>
    </source>
</evidence>
<feature type="compositionally biased region" description="Acidic residues" evidence="1">
    <location>
        <begin position="94"/>
        <end position="112"/>
    </location>
</feature>
<feature type="compositionally biased region" description="Basic and acidic residues" evidence="1">
    <location>
        <begin position="48"/>
        <end position="61"/>
    </location>
</feature>
<accession>A0A3N4L917</accession>
<dbReference type="AlphaFoldDB" id="A0A3N4L917"/>
<feature type="compositionally biased region" description="Basic and acidic residues" evidence="1">
    <location>
        <begin position="16"/>
        <end position="38"/>
    </location>
</feature>
<gene>
    <name evidence="2" type="ORF">L211DRAFT_877042</name>
</gene>
<name>A0A3N4L917_9PEZI</name>
<protein>
    <submittedName>
        <fullName evidence="2">Uncharacterized protein</fullName>
    </submittedName>
</protein>
<sequence length="120" mass="13753">MEILNSIETGDSESAESGRDKDRIEKKVGLKKRVEENPLRISFSPARSKKERERGRKELNKSKYAIPELSAEQVESIARKKVEGGDKIAKGKEEENEEEEDEEMEEEEEGEETEAKWNGI</sequence>
<feature type="region of interest" description="Disordered" evidence="1">
    <location>
        <begin position="1"/>
        <end position="61"/>
    </location>
</feature>
<feature type="region of interest" description="Disordered" evidence="1">
    <location>
        <begin position="83"/>
        <end position="120"/>
    </location>
</feature>